<accession>A0AC58TXB1</accession>
<reference evidence="1" key="1">
    <citation type="journal article" date="2014" name="Nat. Commun.">
        <title>The tobacco genome sequence and its comparison with those of tomato and potato.</title>
        <authorList>
            <person name="Sierro N."/>
            <person name="Battey J.N."/>
            <person name="Ouadi S."/>
            <person name="Bakaher N."/>
            <person name="Bovet L."/>
            <person name="Willig A."/>
            <person name="Goepfert S."/>
            <person name="Peitsch M.C."/>
            <person name="Ivanov N.V."/>
        </authorList>
    </citation>
    <scope>NUCLEOTIDE SEQUENCE [LARGE SCALE GENOMIC DNA]</scope>
</reference>
<keyword evidence="1" id="KW-1185">Reference proteome</keyword>
<dbReference type="RefSeq" id="XP_075101841.1">
    <property type="nucleotide sequence ID" value="XM_075245740.1"/>
</dbReference>
<protein>
    <submittedName>
        <fullName evidence="2">Uncharacterized protein LOC142177268</fullName>
    </submittedName>
</protein>
<proteinExistence type="predicted"/>
<evidence type="ECO:0000313" key="1">
    <source>
        <dbReference type="Proteomes" id="UP000790787"/>
    </source>
</evidence>
<sequence>MGTQFQNVFLVQCTSTKGRHQTYKYCSLFVKGILVRLDMIKRFFKPQTSSGSTSNSLSLSSPSCPVVNDNVNSSQPSHKDIILDQNLLKPNLGIERLNAHVSEVNSVHNRCFKMMLNLSNQAQSILTSFDKQSEKTKSEYRVRLNTSIDVARYLLKEGMSFRGHDEREASTRRGNFLDLLKWGSFKRREMLRDDQAEKLEELLVLGEIHTGSGLNQELGLQRADQDIVSAMKLVGFAKRQLQDMRDSRWNSLIKDVSLFCVKHSIVISEMNMNYVRGKSKRKKSSGTYSYNLRAEVFYAIIDLQLSELNNHFNKVNIDLLLSMASLSRDNSFVNYDKDKIMKLATHYPNEFTDSMLEDLSFELEIYIDYVREAGNEFSNLKRLGDLSETLVKTNLHMT</sequence>
<organism evidence="1 2">
    <name type="scientific">Nicotiana tabacum</name>
    <name type="common">Common tobacco</name>
    <dbReference type="NCBI Taxonomy" id="4097"/>
    <lineage>
        <taxon>Eukaryota</taxon>
        <taxon>Viridiplantae</taxon>
        <taxon>Streptophyta</taxon>
        <taxon>Embryophyta</taxon>
        <taxon>Tracheophyta</taxon>
        <taxon>Spermatophyta</taxon>
        <taxon>Magnoliopsida</taxon>
        <taxon>eudicotyledons</taxon>
        <taxon>Gunneridae</taxon>
        <taxon>Pentapetalae</taxon>
        <taxon>asterids</taxon>
        <taxon>lamiids</taxon>
        <taxon>Solanales</taxon>
        <taxon>Solanaceae</taxon>
        <taxon>Nicotianoideae</taxon>
        <taxon>Nicotianeae</taxon>
        <taxon>Nicotiana</taxon>
    </lineage>
</organism>
<reference evidence="2" key="2">
    <citation type="submission" date="2025-08" db="UniProtKB">
        <authorList>
            <consortium name="RefSeq"/>
        </authorList>
    </citation>
    <scope>IDENTIFICATION</scope>
    <source>
        <tissue evidence="2">Leaf</tissue>
    </source>
</reference>
<evidence type="ECO:0000313" key="2">
    <source>
        <dbReference type="RefSeq" id="XP_075101841.1"/>
    </source>
</evidence>
<name>A0AC58TXB1_TOBAC</name>
<gene>
    <name evidence="2" type="primary">LOC142177268</name>
</gene>
<dbReference type="Proteomes" id="UP000790787">
    <property type="component" value="Chromosome 23"/>
</dbReference>